<name>A6DRT6_9BACT</name>
<gene>
    <name evidence="2" type="ORF">LNTAR_25045</name>
</gene>
<dbReference type="Proteomes" id="UP000004947">
    <property type="component" value="Unassembled WGS sequence"/>
</dbReference>
<organism evidence="2 3">
    <name type="scientific">Lentisphaera araneosa HTCC2155</name>
    <dbReference type="NCBI Taxonomy" id="313628"/>
    <lineage>
        <taxon>Bacteria</taxon>
        <taxon>Pseudomonadati</taxon>
        <taxon>Lentisphaerota</taxon>
        <taxon>Lentisphaeria</taxon>
        <taxon>Lentisphaerales</taxon>
        <taxon>Lentisphaeraceae</taxon>
        <taxon>Lentisphaera</taxon>
    </lineage>
</organism>
<evidence type="ECO:0000313" key="3">
    <source>
        <dbReference type="Proteomes" id="UP000004947"/>
    </source>
</evidence>
<dbReference type="AlphaFoldDB" id="A6DRT6"/>
<keyword evidence="1" id="KW-0732">Signal</keyword>
<dbReference type="STRING" id="313628.LNTAR_25045"/>
<accession>A6DRT6</accession>
<protein>
    <submittedName>
        <fullName evidence="2">Uncharacterized protein</fullName>
    </submittedName>
</protein>
<reference evidence="2 3" key="1">
    <citation type="journal article" date="2010" name="J. Bacteriol.">
        <title>Genome sequence of Lentisphaera araneosa HTCC2155T, the type species of the order Lentisphaerales in the phylum Lentisphaerae.</title>
        <authorList>
            <person name="Thrash J.C."/>
            <person name="Cho J.C."/>
            <person name="Vergin K.L."/>
            <person name="Morris R.M."/>
            <person name="Giovannoni S.J."/>
        </authorList>
    </citation>
    <scope>NUCLEOTIDE SEQUENCE [LARGE SCALE GENOMIC DNA]</scope>
    <source>
        <strain evidence="2 3">HTCC2155</strain>
    </source>
</reference>
<evidence type="ECO:0000256" key="1">
    <source>
        <dbReference type="SAM" id="SignalP"/>
    </source>
</evidence>
<proteinExistence type="predicted"/>
<keyword evidence="3" id="KW-1185">Reference proteome</keyword>
<feature type="signal peptide" evidence="1">
    <location>
        <begin position="1"/>
        <end position="19"/>
    </location>
</feature>
<comment type="caution">
    <text evidence="2">The sequence shown here is derived from an EMBL/GenBank/DDBJ whole genome shotgun (WGS) entry which is preliminary data.</text>
</comment>
<dbReference type="RefSeq" id="WP_007280554.1">
    <property type="nucleotide sequence ID" value="NZ_ABCK01000026.1"/>
</dbReference>
<dbReference type="EMBL" id="ABCK01000026">
    <property type="protein sequence ID" value="EDM25621.1"/>
    <property type="molecule type" value="Genomic_DNA"/>
</dbReference>
<sequence>MKKILSLLLILIIASPLMAADKKAKPVKGSVISMTADSITIKIKKEEKAFKITADTKIIDKEGKKVAAADAKFEMAMVKADKTDAGTAAMIKEFAKKAKAPKKKKE</sequence>
<evidence type="ECO:0000313" key="2">
    <source>
        <dbReference type="EMBL" id="EDM25621.1"/>
    </source>
</evidence>
<feature type="chain" id="PRO_5002694714" evidence="1">
    <location>
        <begin position="20"/>
        <end position="106"/>
    </location>
</feature>